<dbReference type="OrthoDB" id="2800589at2759"/>
<accession>A0A2H3JWK6</accession>
<dbReference type="GO" id="GO:0003676">
    <property type="term" value="F:nucleic acid binding"/>
    <property type="evidence" value="ECO:0007669"/>
    <property type="project" value="InterPro"/>
</dbReference>
<evidence type="ECO:0000259" key="1">
    <source>
        <dbReference type="Pfam" id="PF03184"/>
    </source>
</evidence>
<dbReference type="EMBL" id="KB468053">
    <property type="protein sequence ID" value="PCH40547.1"/>
    <property type="molecule type" value="Genomic_DNA"/>
</dbReference>
<proteinExistence type="predicted"/>
<feature type="non-terminal residue" evidence="2">
    <location>
        <position position="1"/>
    </location>
</feature>
<evidence type="ECO:0000313" key="3">
    <source>
        <dbReference type="Proteomes" id="UP000218811"/>
    </source>
</evidence>
<dbReference type="InterPro" id="IPR004875">
    <property type="entry name" value="DDE_SF_endonuclease_dom"/>
</dbReference>
<gene>
    <name evidence="2" type="ORF">WOLCODRAFT_54909</name>
</gene>
<dbReference type="AlphaFoldDB" id="A0A2H3JWK6"/>
<organism evidence="2 3">
    <name type="scientific">Wolfiporia cocos (strain MD-104)</name>
    <name type="common">Brown rot fungus</name>
    <dbReference type="NCBI Taxonomy" id="742152"/>
    <lineage>
        <taxon>Eukaryota</taxon>
        <taxon>Fungi</taxon>
        <taxon>Dikarya</taxon>
        <taxon>Basidiomycota</taxon>
        <taxon>Agaricomycotina</taxon>
        <taxon>Agaricomycetes</taxon>
        <taxon>Polyporales</taxon>
        <taxon>Phaeolaceae</taxon>
        <taxon>Wolfiporia</taxon>
    </lineage>
</organism>
<dbReference type="Pfam" id="PF03184">
    <property type="entry name" value="DDE_1"/>
    <property type="match status" value="1"/>
</dbReference>
<dbReference type="OMA" id="AYECANG"/>
<feature type="domain" description="DDE-1" evidence="1">
    <location>
        <begin position="67"/>
        <end position="159"/>
    </location>
</feature>
<name>A0A2H3JWK6_WOLCO</name>
<evidence type="ECO:0000313" key="2">
    <source>
        <dbReference type="EMBL" id="PCH40547.1"/>
    </source>
</evidence>
<reference evidence="2 3" key="1">
    <citation type="journal article" date="2012" name="Science">
        <title>The Paleozoic origin of enzymatic lignin decomposition reconstructed from 31 fungal genomes.</title>
        <authorList>
            <person name="Floudas D."/>
            <person name="Binder M."/>
            <person name="Riley R."/>
            <person name="Barry K."/>
            <person name="Blanchette R.A."/>
            <person name="Henrissat B."/>
            <person name="Martinez A.T."/>
            <person name="Otillar R."/>
            <person name="Spatafora J.W."/>
            <person name="Yadav J.S."/>
            <person name="Aerts A."/>
            <person name="Benoit I."/>
            <person name="Boyd A."/>
            <person name="Carlson A."/>
            <person name="Copeland A."/>
            <person name="Coutinho P.M."/>
            <person name="de Vries R.P."/>
            <person name="Ferreira P."/>
            <person name="Findley K."/>
            <person name="Foster B."/>
            <person name="Gaskell J."/>
            <person name="Glotzer D."/>
            <person name="Gorecki P."/>
            <person name="Heitman J."/>
            <person name="Hesse C."/>
            <person name="Hori C."/>
            <person name="Igarashi K."/>
            <person name="Jurgens J.A."/>
            <person name="Kallen N."/>
            <person name="Kersten P."/>
            <person name="Kohler A."/>
            <person name="Kuees U."/>
            <person name="Kumar T.K.A."/>
            <person name="Kuo A."/>
            <person name="LaButti K."/>
            <person name="Larrondo L.F."/>
            <person name="Lindquist E."/>
            <person name="Ling A."/>
            <person name="Lombard V."/>
            <person name="Lucas S."/>
            <person name="Lundell T."/>
            <person name="Martin R."/>
            <person name="McLaughlin D.J."/>
            <person name="Morgenstern I."/>
            <person name="Morin E."/>
            <person name="Murat C."/>
            <person name="Nagy L.G."/>
            <person name="Nolan M."/>
            <person name="Ohm R.A."/>
            <person name="Patyshakuliyeva A."/>
            <person name="Rokas A."/>
            <person name="Ruiz-Duenas F.J."/>
            <person name="Sabat G."/>
            <person name="Salamov A."/>
            <person name="Samejima M."/>
            <person name="Schmutz J."/>
            <person name="Slot J.C."/>
            <person name="St John F."/>
            <person name="Stenlid J."/>
            <person name="Sun H."/>
            <person name="Sun S."/>
            <person name="Syed K."/>
            <person name="Tsang A."/>
            <person name="Wiebenga A."/>
            <person name="Young D."/>
            <person name="Pisabarro A."/>
            <person name="Eastwood D.C."/>
            <person name="Martin F."/>
            <person name="Cullen D."/>
            <person name="Grigoriev I.V."/>
            <person name="Hibbett D.S."/>
        </authorList>
    </citation>
    <scope>NUCLEOTIDE SEQUENCE [LARGE SCALE GENOMIC DNA]</scope>
    <source>
        <strain evidence="2 3">MD-104</strain>
    </source>
</reference>
<dbReference type="STRING" id="742152.A0A2H3JWK6"/>
<protein>
    <submittedName>
        <fullName evidence="2">DDE-domain-containing protein</fullName>
    </submittedName>
</protein>
<dbReference type="Proteomes" id="UP000218811">
    <property type="component" value="Unassembled WGS sequence"/>
</dbReference>
<sequence>IYSMDESGFTPSDQGCKKVIGHRGTKTQHKQGNGDHENITTLITIHTDGTVLKPTIVFNDTVCLLIAHSPNGWTDGKIALAWMKDDFDPQTQEKAVGNTCILSHVILLLDGHSSHYTRNLLKYAMENNIIVLGYPPHCTHALQGLDIVCFVQMKEEIRQFEELNKQGVHKADFVETFGKAFIHAFTEDSIHAAFVKTGIHPLNPNVITPEQMKLSAATSIKGEFPLPQLSPVHA</sequence>
<keyword evidence="3" id="KW-1185">Reference proteome</keyword>
<feature type="non-terminal residue" evidence="2">
    <location>
        <position position="234"/>
    </location>
</feature>